<dbReference type="Gene3D" id="3.40.50.300">
    <property type="entry name" value="P-loop containing nucleotide triphosphate hydrolases"/>
    <property type="match status" value="1"/>
</dbReference>
<evidence type="ECO:0000256" key="1">
    <source>
        <dbReference type="ARBA" id="ARBA00022737"/>
    </source>
</evidence>
<dbReference type="PANTHER" id="PTHR10039:SF16">
    <property type="entry name" value="GPI INOSITOL-DEACYLASE"/>
    <property type="match status" value="1"/>
</dbReference>
<sequence length="547" mass="61684">MLWIYGIPGAGKTVLASFATEKVKLLCGSTSDHIYAYYYCHYSNAQDESTPLLRWVVSQVSRQLAWAPPELKRLYDRGCEPTIPELQHVLELALARCERLFLVVDAVDESTPRDELVRLLSTMTLDSRFHKIRILATSRQYGDIERFFSAISTSISMKNSYVDADIQRHIRARFDSSFRLRRWRDSFHTIEKALVAGANGMFRWVDCQLHSIERLGDKTRLSFVLQDLPTDLTESYVRIFEAIPEADRQFVSRVLMWVYGDSRAPWEGQGINAKLLLEAVSFDLYGSKHCVFDWGYLQDLCGCLIAIRDENSEQGVANGDDFAGGAGCWVTLAHYTVWEFLTSSHILSTRVSQFAMSTEAADREFALSILRHALAADPEGGGTNWRRDREAYCLVLGCTLGCSLLGSACLQTSEDLELFFQFLNPSNPHYRQFRAIQSRALRGSVDGGSHLFFILAIPAQFHVPEGARGRNNMAEIMLNSHLLNDWLGRQPSIDLPPVGRLPQDRIWELGEQRVAGAFIRLDESGADTEITFDGSGWGIASPPTWSI</sequence>
<dbReference type="InterPro" id="IPR027417">
    <property type="entry name" value="P-loop_NTPase"/>
</dbReference>
<reference evidence="3" key="1">
    <citation type="submission" date="2023-06" db="EMBL/GenBank/DDBJ databases">
        <title>Genome-scale phylogeny and comparative genomics of the fungal order Sordariales.</title>
        <authorList>
            <consortium name="Lawrence Berkeley National Laboratory"/>
            <person name="Hensen N."/>
            <person name="Bonometti L."/>
            <person name="Westerberg I."/>
            <person name="Brannstrom I.O."/>
            <person name="Guillou S."/>
            <person name="Cros-Aarteil S."/>
            <person name="Calhoun S."/>
            <person name="Haridas S."/>
            <person name="Kuo A."/>
            <person name="Mondo S."/>
            <person name="Pangilinan J."/>
            <person name="Riley R."/>
            <person name="Labutti K."/>
            <person name="Andreopoulos B."/>
            <person name="Lipzen A."/>
            <person name="Chen C."/>
            <person name="Yanf M."/>
            <person name="Daum C."/>
            <person name="Ng V."/>
            <person name="Clum A."/>
            <person name="Steindorff A."/>
            <person name="Ohm R."/>
            <person name="Martin F."/>
            <person name="Silar P."/>
            <person name="Natvig D."/>
            <person name="Lalanne C."/>
            <person name="Gautier V."/>
            <person name="Ament-Velasquez S.L."/>
            <person name="Kruys A."/>
            <person name="Hutchinson M.I."/>
            <person name="Powell A.J."/>
            <person name="Barry K."/>
            <person name="Miller A.N."/>
            <person name="Grigoriev I.V."/>
            <person name="Debuchy R."/>
            <person name="Gladieux P."/>
            <person name="Thoren M.H."/>
            <person name="Johannesson H."/>
        </authorList>
    </citation>
    <scope>NUCLEOTIDE SEQUENCE</scope>
    <source>
        <strain evidence="3">CBS 540.89</strain>
    </source>
</reference>
<evidence type="ECO:0000259" key="2">
    <source>
        <dbReference type="Pfam" id="PF24883"/>
    </source>
</evidence>
<dbReference type="EMBL" id="JAUKTV010000008">
    <property type="protein sequence ID" value="KAK0732500.1"/>
    <property type="molecule type" value="Genomic_DNA"/>
</dbReference>
<dbReference type="PANTHER" id="PTHR10039">
    <property type="entry name" value="AMELOGENIN"/>
    <property type="match status" value="1"/>
</dbReference>
<name>A0AA40EA70_9PEZI</name>
<keyword evidence="1" id="KW-0677">Repeat</keyword>
<proteinExistence type="predicted"/>
<comment type="caution">
    <text evidence="3">The sequence shown here is derived from an EMBL/GenBank/DDBJ whole genome shotgun (WGS) entry which is preliminary data.</text>
</comment>
<organism evidence="3 4">
    <name type="scientific">Apiosordaria backusii</name>
    <dbReference type="NCBI Taxonomy" id="314023"/>
    <lineage>
        <taxon>Eukaryota</taxon>
        <taxon>Fungi</taxon>
        <taxon>Dikarya</taxon>
        <taxon>Ascomycota</taxon>
        <taxon>Pezizomycotina</taxon>
        <taxon>Sordariomycetes</taxon>
        <taxon>Sordariomycetidae</taxon>
        <taxon>Sordariales</taxon>
        <taxon>Lasiosphaeriaceae</taxon>
        <taxon>Apiosordaria</taxon>
    </lineage>
</organism>
<protein>
    <recommendedName>
        <fullName evidence="2">Nephrocystin 3-like N-terminal domain-containing protein</fullName>
    </recommendedName>
</protein>
<dbReference type="Proteomes" id="UP001172159">
    <property type="component" value="Unassembled WGS sequence"/>
</dbReference>
<gene>
    <name evidence="3" type="ORF">B0T21DRAFT_384771</name>
</gene>
<dbReference type="SUPFAM" id="SSF52540">
    <property type="entry name" value="P-loop containing nucleoside triphosphate hydrolases"/>
    <property type="match status" value="1"/>
</dbReference>
<dbReference type="Pfam" id="PF24883">
    <property type="entry name" value="NPHP3_N"/>
    <property type="match status" value="1"/>
</dbReference>
<feature type="domain" description="Nephrocystin 3-like N-terminal" evidence="2">
    <location>
        <begin position="1"/>
        <end position="139"/>
    </location>
</feature>
<dbReference type="AlphaFoldDB" id="A0AA40EA70"/>
<evidence type="ECO:0000313" key="3">
    <source>
        <dbReference type="EMBL" id="KAK0732500.1"/>
    </source>
</evidence>
<keyword evidence="4" id="KW-1185">Reference proteome</keyword>
<dbReference type="InterPro" id="IPR056884">
    <property type="entry name" value="NPHP3-like_N"/>
</dbReference>
<accession>A0AA40EA70</accession>
<evidence type="ECO:0000313" key="4">
    <source>
        <dbReference type="Proteomes" id="UP001172159"/>
    </source>
</evidence>